<dbReference type="RefSeq" id="WP_212903331.1">
    <property type="nucleotide sequence ID" value="NZ_BOPZ01000008.1"/>
</dbReference>
<dbReference type="AlphaFoldDB" id="A0A919VE05"/>
<evidence type="ECO:0000313" key="3">
    <source>
        <dbReference type="Proteomes" id="UP000679179"/>
    </source>
</evidence>
<feature type="domain" description="HD" evidence="1">
    <location>
        <begin position="22"/>
        <end position="115"/>
    </location>
</feature>
<dbReference type="CDD" id="cd00077">
    <property type="entry name" value="HDc"/>
    <property type="match status" value="1"/>
</dbReference>
<dbReference type="Proteomes" id="UP000679179">
    <property type="component" value="Unassembled WGS sequence"/>
</dbReference>
<protein>
    <submittedName>
        <fullName evidence="2">HD family phosphohydrolase</fullName>
    </submittedName>
</protein>
<dbReference type="EMBL" id="BOPZ01000008">
    <property type="protein sequence ID" value="GIM28604.1"/>
    <property type="molecule type" value="Genomic_DNA"/>
</dbReference>
<dbReference type="Pfam" id="PF01966">
    <property type="entry name" value="HD"/>
    <property type="match status" value="1"/>
</dbReference>
<sequence length="163" mass="18647">MKSLVSKVTKEMITYFDGDTKRINHALKVYSFSKTIGELENISPDKLQILELAAILHDIGIKVSEQKYNSSSGNYQQIEGPPVAKEILNFLQVDRNIIERVCFLIGNHHTYSKIDGIDFQILVEADFLVNIYEDNLSAKEISSIREKIFITKIGKEMLKSMYK</sequence>
<dbReference type="InterPro" id="IPR003607">
    <property type="entry name" value="HD/PDEase_dom"/>
</dbReference>
<comment type="caution">
    <text evidence="2">The sequence shown here is derived from an EMBL/GenBank/DDBJ whole genome shotgun (WGS) entry which is preliminary data.</text>
</comment>
<proteinExistence type="predicted"/>
<keyword evidence="3" id="KW-1185">Reference proteome</keyword>
<evidence type="ECO:0000259" key="1">
    <source>
        <dbReference type="Pfam" id="PF01966"/>
    </source>
</evidence>
<organism evidence="2 3">
    <name type="scientific">Clostridium polyendosporum</name>
    <dbReference type="NCBI Taxonomy" id="69208"/>
    <lineage>
        <taxon>Bacteria</taxon>
        <taxon>Bacillati</taxon>
        <taxon>Bacillota</taxon>
        <taxon>Clostridia</taxon>
        <taxon>Eubacteriales</taxon>
        <taxon>Clostridiaceae</taxon>
        <taxon>Clostridium</taxon>
    </lineage>
</organism>
<evidence type="ECO:0000313" key="2">
    <source>
        <dbReference type="EMBL" id="GIM28604.1"/>
    </source>
</evidence>
<reference evidence="2" key="1">
    <citation type="submission" date="2021-03" db="EMBL/GenBank/DDBJ databases">
        <title>Taxonomic study of Clostridium polyendosporum from meadow-gley soil under rice.</title>
        <authorList>
            <person name="Kobayashi H."/>
            <person name="Tanizawa Y."/>
            <person name="Yagura M."/>
        </authorList>
    </citation>
    <scope>NUCLEOTIDE SEQUENCE</scope>
    <source>
        <strain evidence="2">JCM 30710</strain>
    </source>
</reference>
<dbReference type="SUPFAM" id="SSF109604">
    <property type="entry name" value="HD-domain/PDEase-like"/>
    <property type="match status" value="1"/>
</dbReference>
<accession>A0A919VE05</accession>
<dbReference type="InterPro" id="IPR006674">
    <property type="entry name" value="HD_domain"/>
</dbReference>
<dbReference type="Gene3D" id="1.10.3210.10">
    <property type="entry name" value="Hypothetical protein af1432"/>
    <property type="match status" value="1"/>
</dbReference>
<gene>
    <name evidence="2" type="ORF">CPJCM30710_12700</name>
</gene>
<name>A0A919VE05_9CLOT</name>